<dbReference type="Proteomes" id="UP001560573">
    <property type="component" value="Unassembled WGS sequence"/>
</dbReference>
<protein>
    <submittedName>
        <fullName evidence="2">GntP family permease</fullName>
    </submittedName>
</protein>
<feature type="transmembrane region" description="Helical" evidence="1">
    <location>
        <begin position="232"/>
        <end position="251"/>
    </location>
</feature>
<dbReference type="RefSeq" id="WP_369330479.1">
    <property type="nucleotide sequence ID" value="NZ_JAULBC010000005.1"/>
</dbReference>
<feature type="transmembrane region" description="Helical" evidence="1">
    <location>
        <begin position="143"/>
        <end position="161"/>
    </location>
</feature>
<dbReference type="PANTHER" id="PTHR30354:SF11">
    <property type="entry name" value="PERMEASE"/>
    <property type="match status" value="1"/>
</dbReference>
<feature type="transmembrane region" description="Helical" evidence="1">
    <location>
        <begin position="384"/>
        <end position="408"/>
    </location>
</feature>
<accession>A0ABV3ZJ18</accession>
<feature type="transmembrane region" description="Helical" evidence="1">
    <location>
        <begin position="106"/>
        <end position="131"/>
    </location>
</feature>
<comment type="caution">
    <text evidence="2">The sequence shown here is derived from an EMBL/GenBank/DDBJ whole genome shotgun (WGS) entry which is preliminary data.</text>
</comment>
<reference evidence="2 3" key="1">
    <citation type="submission" date="2023-07" db="EMBL/GenBank/DDBJ databases">
        <authorList>
            <person name="Lian W.-H."/>
        </authorList>
    </citation>
    <scope>NUCLEOTIDE SEQUENCE [LARGE SCALE GENOMIC DNA]</scope>
    <source>
        <strain evidence="2 3">SYSU DXS3180</strain>
    </source>
</reference>
<keyword evidence="1" id="KW-1133">Transmembrane helix</keyword>
<dbReference type="InterPro" id="IPR003474">
    <property type="entry name" value="Glcn_transporter"/>
</dbReference>
<feature type="transmembrane region" description="Helical" evidence="1">
    <location>
        <begin position="257"/>
        <end position="282"/>
    </location>
</feature>
<dbReference type="NCBIfam" id="TIGR00791">
    <property type="entry name" value="gntP"/>
    <property type="match status" value="1"/>
</dbReference>
<feature type="transmembrane region" description="Helical" evidence="1">
    <location>
        <begin position="181"/>
        <end position="200"/>
    </location>
</feature>
<feature type="transmembrane region" description="Helical" evidence="1">
    <location>
        <begin position="7"/>
        <end position="23"/>
    </location>
</feature>
<dbReference type="Pfam" id="PF02447">
    <property type="entry name" value="GntP_permease"/>
    <property type="match status" value="1"/>
</dbReference>
<gene>
    <name evidence="2" type="ORF">QTN47_16300</name>
</gene>
<evidence type="ECO:0000313" key="2">
    <source>
        <dbReference type="EMBL" id="MEX6689071.1"/>
    </source>
</evidence>
<dbReference type="EMBL" id="JAULBC010000005">
    <property type="protein sequence ID" value="MEX6689071.1"/>
    <property type="molecule type" value="Genomic_DNA"/>
</dbReference>
<keyword evidence="1" id="KW-0812">Transmembrane</keyword>
<sequence>MMNIPLPQVLLCLVAGIAIIVLLTSVWRVHAFFALLIASFVVGLGMQMPVEEIITTVKKGFGNIMQSLGLIIVLGTTIGVILEYTGSTSVLANYILGKVGHKRAPLAMSITGFIVGLPIFCDSGYIVLSGLNNSIARKAAQPIAVMAVSMATGLYSVHCLIPPHPGASAAAGTMGIDFGKLILWGSLIAIPAALVGHLYARYSGRNTPLLPEHSEEEEKGTGNINPPSVMRAFLPIVVPIVLIALKSFFSIEAKDGGFLMNIISILGDPVIALSISVLLALNCGRNWNKKTLGALLQDAAEKAGGILVIIGAGGAFGAVLAETNIGMHVSQSLSLSGMGLLFPFLLTCLLKTAQGSSTVAIITAASIVHPLLPALHITGSNGPMLVVLAMGAGSMCVSHANDAYFWVVSKFSGLEMKTMLKTYSVASILMGVTSFLAVWVLSWVIG</sequence>
<dbReference type="PIRSF" id="PIRSF002746">
    <property type="entry name" value="Gluconate_transporter"/>
    <property type="match status" value="1"/>
</dbReference>
<feature type="transmembrane region" description="Helical" evidence="1">
    <location>
        <begin position="357"/>
        <end position="378"/>
    </location>
</feature>
<evidence type="ECO:0000313" key="3">
    <source>
        <dbReference type="Proteomes" id="UP001560573"/>
    </source>
</evidence>
<organism evidence="2 3">
    <name type="scientific">Danxiaibacter flavus</name>
    <dbReference type="NCBI Taxonomy" id="3049108"/>
    <lineage>
        <taxon>Bacteria</taxon>
        <taxon>Pseudomonadati</taxon>
        <taxon>Bacteroidota</taxon>
        <taxon>Chitinophagia</taxon>
        <taxon>Chitinophagales</taxon>
        <taxon>Chitinophagaceae</taxon>
        <taxon>Danxiaibacter</taxon>
    </lineage>
</organism>
<feature type="transmembrane region" description="Helical" evidence="1">
    <location>
        <begin position="29"/>
        <end position="46"/>
    </location>
</feature>
<proteinExistence type="predicted"/>
<feature type="transmembrane region" description="Helical" evidence="1">
    <location>
        <begin position="420"/>
        <end position="445"/>
    </location>
</feature>
<name>A0ABV3ZJ18_9BACT</name>
<keyword evidence="1" id="KW-0472">Membrane</keyword>
<evidence type="ECO:0000256" key="1">
    <source>
        <dbReference type="SAM" id="Phobius"/>
    </source>
</evidence>
<feature type="transmembrane region" description="Helical" evidence="1">
    <location>
        <begin position="333"/>
        <end position="350"/>
    </location>
</feature>
<feature type="transmembrane region" description="Helical" evidence="1">
    <location>
        <begin position="67"/>
        <end position="86"/>
    </location>
</feature>
<dbReference type="PANTHER" id="PTHR30354">
    <property type="entry name" value="GNT FAMILY GLUCONATE TRANSPORTER"/>
    <property type="match status" value="1"/>
</dbReference>
<feature type="transmembrane region" description="Helical" evidence="1">
    <location>
        <begin position="303"/>
        <end position="321"/>
    </location>
</feature>
<keyword evidence="3" id="KW-1185">Reference proteome</keyword>